<evidence type="ECO:0000259" key="8">
    <source>
        <dbReference type="Pfam" id="PF08281"/>
    </source>
</evidence>
<evidence type="ECO:0000256" key="6">
    <source>
        <dbReference type="SAM" id="MobiDB-lite"/>
    </source>
</evidence>
<comment type="caution">
    <text evidence="9">The sequence shown here is derived from an EMBL/GenBank/DDBJ whole genome shotgun (WGS) entry which is preliminary data.</text>
</comment>
<evidence type="ECO:0000256" key="3">
    <source>
        <dbReference type="ARBA" id="ARBA00023015"/>
    </source>
</evidence>
<gene>
    <name evidence="9" type="primary">sigJ</name>
    <name evidence="9" type="ORF">OFY01_09320</name>
</gene>
<dbReference type="NCBIfam" id="NF007214">
    <property type="entry name" value="PRK09636.1"/>
    <property type="match status" value="1"/>
</dbReference>
<evidence type="ECO:0000313" key="10">
    <source>
        <dbReference type="Proteomes" id="UP001163064"/>
    </source>
</evidence>
<evidence type="ECO:0000256" key="2">
    <source>
        <dbReference type="ARBA" id="ARBA00011344"/>
    </source>
</evidence>
<dbReference type="RefSeq" id="WP_266598168.1">
    <property type="nucleotide sequence ID" value="NZ_JAPHNL010000078.1"/>
</dbReference>
<dbReference type="InterPro" id="IPR013324">
    <property type="entry name" value="RNA_pol_sigma_r3/r4-like"/>
</dbReference>
<dbReference type="InterPro" id="IPR013249">
    <property type="entry name" value="RNA_pol_sigma70_r4_t2"/>
</dbReference>
<dbReference type="InterPro" id="IPR013325">
    <property type="entry name" value="RNA_pol_sigma_r2"/>
</dbReference>
<dbReference type="Pfam" id="PF08281">
    <property type="entry name" value="Sigma70_r4_2"/>
    <property type="match status" value="1"/>
</dbReference>
<dbReference type="NCBIfam" id="TIGR02937">
    <property type="entry name" value="sigma70-ECF"/>
    <property type="match status" value="1"/>
</dbReference>
<feature type="domain" description="RNA polymerase sigma-70 region 2" evidence="7">
    <location>
        <begin position="17"/>
        <end position="79"/>
    </location>
</feature>
<sequence>MTAERDGVAQDAPTQVFADHRELLFSVVYNMLGSVADTEDVLQDTWLSWAARSGDTAAEEITNPRGYLVRIAVNAALARRAEIHRRRETYVGPWLPEPLLTDAPATGSRHRPADPAEPALRAESVSMALLVVLETLTPLERAVFVLHEVFGYPHTEIAQILDRSPAAVRQLARRACGHVRARRPRYRADSGLQRRATERFLAAALGGDLEALMEILAPDVTLWTDGGGKGRSAALRPLHGRDKVARAIAGSVAHRVPDGIDVRYRTVNGDPSAVLLSDDAPFAVMVVDLTADGDQVAGVYAVTNPDKLTHVTGDTADAADAAPDPGPGPGPVTPRTSKNRARPGDR</sequence>
<dbReference type="PANTHER" id="PTHR30173:SF36">
    <property type="entry name" value="ECF RNA POLYMERASE SIGMA FACTOR SIGJ"/>
    <property type="match status" value="1"/>
</dbReference>
<evidence type="ECO:0000313" key="9">
    <source>
        <dbReference type="EMBL" id="MCX3059957.1"/>
    </source>
</evidence>
<dbReference type="InterPro" id="IPR052704">
    <property type="entry name" value="ECF_Sigma-70_Domain"/>
</dbReference>
<dbReference type="SUPFAM" id="SSF54427">
    <property type="entry name" value="NTF2-like"/>
    <property type="match status" value="1"/>
</dbReference>
<dbReference type="SUPFAM" id="SSF88659">
    <property type="entry name" value="Sigma3 and sigma4 domains of RNA polymerase sigma factors"/>
    <property type="match status" value="1"/>
</dbReference>
<dbReference type="Proteomes" id="UP001163064">
    <property type="component" value="Unassembled WGS sequence"/>
</dbReference>
<dbReference type="InterPro" id="IPR007627">
    <property type="entry name" value="RNA_pol_sigma70_r2"/>
</dbReference>
<dbReference type="InterPro" id="IPR036388">
    <property type="entry name" value="WH-like_DNA-bd_sf"/>
</dbReference>
<feature type="domain" description="RNA polymerase sigma factor 70 region 4 type 2" evidence="8">
    <location>
        <begin position="127"/>
        <end position="176"/>
    </location>
</feature>
<keyword evidence="4" id="KW-0731">Sigma factor</keyword>
<feature type="compositionally biased region" description="Basic residues" evidence="6">
    <location>
        <begin position="337"/>
        <end position="346"/>
    </location>
</feature>
<evidence type="ECO:0000256" key="1">
    <source>
        <dbReference type="ARBA" id="ARBA00010641"/>
    </source>
</evidence>
<keyword evidence="3" id="KW-0805">Transcription regulation</keyword>
<dbReference type="EMBL" id="JAPHNL010000078">
    <property type="protein sequence ID" value="MCX3059957.1"/>
    <property type="molecule type" value="Genomic_DNA"/>
</dbReference>
<comment type="similarity">
    <text evidence="1">Belongs to the sigma-70 factor family. ECF subfamily.</text>
</comment>
<dbReference type="PANTHER" id="PTHR30173">
    <property type="entry name" value="SIGMA 19 FACTOR"/>
    <property type="match status" value="1"/>
</dbReference>
<evidence type="ECO:0000259" key="7">
    <source>
        <dbReference type="Pfam" id="PF04542"/>
    </source>
</evidence>
<keyword evidence="5" id="KW-0804">Transcription</keyword>
<dbReference type="InterPro" id="IPR014284">
    <property type="entry name" value="RNA_pol_sigma-70_dom"/>
</dbReference>
<dbReference type="Pfam" id="PF04542">
    <property type="entry name" value="Sigma70_r2"/>
    <property type="match status" value="1"/>
</dbReference>
<feature type="compositionally biased region" description="Low complexity" evidence="6">
    <location>
        <begin position="312"/>
        <end position="323"/>
    </location>
</feature>
<feature type="region of interest" description="Disordered" evidence="6">
    <location>
        <begin position="307"/>
        <end position="346"/>
    </location>
</feature>
<dbReference type="Gene3D" id="3.10.450.50">
    <property type="match status" value="1"/>
</dbReference>
<keyword evidence="10" id="KW-1185">Reference proteome</keyword>
<dbReference type="SUPFAM" id="SSF88946">
    <property type="entry name" value="Sigma2 domain of RNA polymerase sigma factors"/>
    <property type="match status" value="1"/>
</dbReference>
<name>A0ABT3TSG6_9ACTN</name>
<dbReference type="InterPro" id="IPR032710">
    <property type="entry name" value="NTF2-like_dom_sf"/>
</dbReference>
<dbReference type="Gene3D" id="1.10.1740.10">
    <property type="match status" value="1"/>
</dbReference>
<evidence type="ECO:0000256" key="5">
    <source>
        <dbReference type="ARBA" id="ARBA00023163"/>
    </source>
</evidence>
<evidence type="ECO:0000256" key="4">
    <source>
        <dbReference type="ARBA" id="ARBA00023082"/>
    </source>
</evidence>
<comment type="subunit">
    <text evidence="2">Interacts transiently with the RNA polymerase catalytic core formed by RpoA, RpoB, RpoC and RpoZ (2 alpha, 1 beta, 1 beta' and 1 omega subunit) to form the RNA polymerase holoenzyme that can initiate transcription.</text>
</comment>
<reference evidence="9" key="1">
    <citation type="submission" date="2022-10" db="EMBL/GenBank/DDBJ databases">
        <title>Streptomyces beihaiensis sp. nov., a chitin degrading actinobacterium, isolated from shrimp pond soil.</title>
        <authorList>
            <person name="Xie J."/>
            <person name="Shen N."/>
        </authorList>
    </citation>
    <scope>NUCLEOTIDE SEQUENCE</scope>
    <source>
        <strain evidence="9">GXMU-J5</strain>
    </source>
</reference>
<protein>
    <submittedName>
        <fullName evidence="9">RNA polymerase sigma factor SigJ</fullName>
    </submittedName>
</protein>
<dbReference type="Gene3D" id="1.10.10.10">
    <property type="entry name" value="Winged helix-like DNA-binding domain superfamily/Winged helix DNA-binding domain"/>
    <property type="match status" value="1"/>
</dbReference>
<accession>A0ABT3TSG6</accession>
<organism evidence="9 10">
    <name type="scientific">Streptomyces beihaiensis</name>
    <dbReference type="NCBI Taxonomy" id="2984495"/>
    <lineage>
        <taxon>Bacteria</taxon>
        <taxon>Bacillati</taxon>
        <taxon>Actinomycetota</taxon>
        <taxon>Actinomycetes</taxon>
        <taxon>Kitasatosporales</taxon>
        <taxon>Streptomycetaceae</taxon>
        <taxon>Streptomyces</taxon>
    </lineage>
</organism>
<proteinExistence type="inferred from homology"/>